<feature type="domain" description="D-alanyl-D-alanine carboxypeptidase-like core" evidence="2">
    <location>
        <begin position="472"/>
        <end position="570"/>
    </location>
</feature>
<keyword evidence="1" id="KW-0175">Coiled coil</keyword>
<evidence type="ECO:0000313" key="4">
    <source>
        <dbReference type="Proteomes" id="UP000219465"/>
    </source>
</evidence>
<dbReference type="InterPro" id="IPR003709">
    <property type="entry name" value="VanY-like_core_dom"/>
</dbReference>
<feature type="coiled-coil region" evidence="1">
    <location>
        <begin position="378"/>
        <end position="405"/>
    </location>
</feature>
<keyword evidence="3" id="KW-0645">Protease</keyword>
<dbReference type="RefSeq" id="WP_097104193.1">
    <property type="nucleotide sequence ID" value="NZ_OCPC01000001.1"/>
</dbReference>
<dbReference type="Pfam" id="PF02557">
    <property type="entry name" value="VanY"/>
    <property type="match status" value="1"/>
</dbReference>
<sequence length="898" mass="96175">MDDGQRLLVTLEARVNKYERDLERAHGKTGKNFRSMRKEAEKAGTGIEKAMNGASKSLSAFGKGLIGGVVGGLAIGGLDQIISRVGDVAKGVANIGSEAKRAGLSSKAFQELKFVAEQNRIEVDALVDGMKELSLRADEFITTGKGSAADAFQRLGFSAQELKRKLADPSALLVEIIGRLEQLDKAAQIRIADEIFGGTGGERFVALIDQGAEGIRQTIKEANDLGLVLDEDIIRRADEIDRKFSKIAQTVGTALKGAIVEVVSAMSDWLDRLNKVEEQTDRNIQRRLAEVYAQRQEVQENLAGATNDRQRGLWANQLRQLTEEALKLRDILDRRTGYDENFIYKTGKDAKGATSPVRDLNDALSGTGSTASKSVSGIKNYADAIRALKNEIPELAANLRDLDAKARIDETYRIALAKAQGQREVALANEMRGQALASLSIRSATDDPANYLSTLLAKGRGADSINGMAGEFREKLAKMIASMPDDLRGMVTINSGFRSIERQQQLWLAALKKYGSPEAARKWVAPPGNSQHNKGNAADLGYGNDRAREWVHANANRFGLSFPLSNENWHIEDSNARSGQVAAEIERLTSAAKSQSDAYRQIISGARDHTAAQRTEQQALGMSAQQAQAFRYEQQMLAQAQREGISLTAQQRQEIAQLAQGMARADASVELYAASQEQAGKVSQFFGEQAVDALSGLLTGTMTAEQALKQLLQTLIRATLQAAILGEGPLAGLFGGGSKMEMPSAGGGGKKGFGSLFGALLGFADGGPVRGPGSGTSDSIPARLSNGEFVVNAKATAKNRALLEAINSGHVASFATGGLVGNVPALARPDLASANGSASGDQAISINAPITVNGSAGTPEQNEDLAKRMRREMEGTMRGLVVDELRQQMRPGNTLSRR</sequence>
<feature type="coiled-coil region" evidence="1">
    <location>
        <begin position="1"/>
        <end position="28"/>
    </location>
</feature>
<evidence type="ECO:0000313" key="3">
    <source>
        <dbReference type="EMBL" id="SOE08499.1"/>
    </source>
</evidence>
<proteinExistence type="predicted"/>
<dbReference type="AlphaFoldDB" id="A0A286HMG6"/>
<dbReference type="Proteomes" id="UP000219465">
    <property type="component" value="Unassembled WGS sequence"/>
</dbReference>
<evidence type="ECO:0000256" key="1">
    <source>
        <dbReference type="SAM" id="Coils"/>
    </source>
</evidence>
<accession>A0A286HMG6</accession>
<protein>
    <submittedName>
        <fullName evidence="3">D-alanyl-D-alanine carboxypeptidase-like protein</fullName>
    </submittedName>
</protein>
<keyword evidence="3" id="KW-0378">Hydrolase</keyword>
<dbReference type="GO" id="GO:0004180">
    <property type="term" value="F:carboxypeptidase activity"/>
    <property type="evidence" value="ECO:0007669"/>
    <property type="project" value="UniProtKB-KW"/>
</dbReference>
<dbReference type="EMBL" id="OCPC01000001">
    <property type="protein sequence ID" value="SOE08499.1"/>
    <property type="molecule type" value="Genomic_DNA"/>
</dbReference>
<dbReference type="OrthoDB" id="38641at2"/>
<gene>
    <name evidence="3" type="ORF">SAMN05877838_0221</name>
</gene>
<keyword evidence="4" id="KW-1185">Reference proteome</keyword>
<reference evidence="4" key="1">
    <citation type="submission" date="2017-08" db="EMBL/GenBank/DDBJ databases">
        <authorList>
            <person name="Varghese N."/>
            <person name="Submissions S."/>
        </authorList>
    </citation>
    <scope>NUCLEOTIDE SEQUENCE [LARGE SCALE GENOMIC DNA]</scope>
    <source>
        <strain evidence="4">KCTC 23107</strain>
    </source>
</reference>
<dbReference type="SUPFAM" id="SSF55166">
    <property type="entry name" value="Hedgehog/DD-peptidase"/>
    <property type="match status" value="1"/>
</dbReference>
<dbReference type="GO" id="GO:0006508">
    <property type="term" value="P:proteolysis"/>
    <property type="evidence" value="ECO:0007669"/>
    <property type="project" value="InterPro"/>
</dbReference>
<dbReference type="PANTHER" id="PTHR34385:SF1">
    <property type="entry name" value="PEPTIDOGLYCAN L-ALANYL-D-GLUTAMATE ENDOPEPTIDASE CWLK"/>
    <property type="match status" value="1"/>
</dbReference>
<name>A0A286HMG6_9HYPH</name>
<dbReference type="InterPro" id="IPR052179">
    <property type="entry name" value="DD-CPase-like"/>
</dbReference>
<evidence type="ECO:0000259" key="2">
    <source>
        <dbReference type="Pfam" id="PF02557"/>
    </source>
</evidence>
<dbReference type="CDD" id="cd14814">
    <property type="entry name" value="Peptidase_M15"/>
    <property type="match status" value="1"/>
</dbReference>
<keyword evidence="3" id="KW-0121">Carboxypeptidase</keyword>
<dbReference type="InterPro" id="IPR009045">
    <property type="entry name" value="Zn_M74/Hedgehog-like"/>
</dbReference>
<dbReference type="Gene3D" id="3.30.1380.10">
    <property type="match status" value="1"/>
</dbReference>
<dbReference type="PANTHER" id="PTHR34385">
    <property type="entry name" value="D-ALANYL-D-ALANINE CARBOXYPEPTIDASE"/>
    <property type="match status" value="1"/>
</dbReference>
<organism evidence="3 4">
    <name type="scientific">Hoeflea halophila</name>
    <dbReference type="NCBI Taxonomy" id="714899"/>
    <lineage>
        <taxon>Bacteria</taxon>
        <taxon>Pseudomonadati</taxon>
        <taxon>Pseudomonadota</taxon>
        <taxon>Alphaproteobacteria</taxon>
        <taxon>Hyphomicrobiales</taxon>
        <taxon>Rhizobiaceae</taxon>
        <taxon>Hoeflea</taxon>
    </lineage>
</organism>